<proteinExistence type="predicted"/>
<keyword evidence="2" id="KW-1133">Transmembrane helix</keyword>
<keyword evidence="2" id="KW-0472">Membrane</keyword>
<evidence type="ECO:0000313" key="4">
    <source>
        <dbReference type="Proteomes" id="UP000004508"/>
    </source>
</evidence>
<feature type="transmembrane region" description="Helical" evidence="2">
    <location>
        <begin position="118"/>
        <end position="142"/>
    </location>
</feature>
<name>D6U5U5_KTERA</name>
<dbReference type="EMBL" id="ADVG01000005">
    <property type="protein sequence ID" value="EFH80356.1"/>
    <property type="molecule type" value="Genomic_DNA"/>
</dbReference>
<evidence type="ECO:0000313" key="3">
    <source>
        <dbReference type="EMBL" id="EFH80356.1"/>
    </source>
</evidence>
<dbReference type="AlphaFoldDB" id="D6U5U5"/>
<feature type="region of interest" description="Disordered" evidence="1">
    <location>
        <begin position="1"/>
        <end position="108"/>
    </location>
</feature>
<dbReference type="eggNOG" id="ENOG5032XNM">
    <property type="taxonomic scope" value="Bacteria"/>
</dbReference>
<organism evidence="3 4">
    <name type="scientific">Ktedonobacter racemifer DSM 44963</name>
    <dbReference type="NCBI Taxonomy" id="485913"/>
    <lineage>
        <taxon>Bacteria</taxon>
        <taxon>Bacillati</taxon>
        <taxon>Chloroflexota</taxon>
        <taxon>Ktedonobacteria</taxon>
        <taxon>Ktedonobacterales</taxon>
        <taxon>Ktedonobacteraceae</taxon>
        <taxon>Ktedonobacter</taxon>
    </lineage>
</organism>
<feature type="compositionally biased region" description="Polar residues" evidence="1">
    <location>
        <begin position="52"/>
        <end position="66"/>
    </location>
</feature>
<dbReference type="Proteomes" id="UP000004508">
    <property type="component" value="Unassembled WGS sequence"/>
</dbReference>
<dbReference type="InParanoid" id="D6U5U5"/>
<keyword evidence="4" id="KW-1185">Reference proteome</keyword>
<protein>
    <recommendedName>
        <fullName evidence="5">FG-GAP repeat protein</fullName>
    </recommendedName>
</protein>
<gene>
    <name evidence="3" type="ORF">Krac_0948</name>
</gene>
<evidence type="ECO:0008006" key="5">
    <source>
        <dbReference type="Google" id="ProtNLM"/>
    </source>
</evidence>
<dbReference type="OrthoDB" id="152579at2"/>
<sequence length="268" mass="30371">MPVLARDDELDITPRSLVRHRPILHTENKTAKKRKTTSSVQPPPPAPPSLRASRTQDIPTTENVMTQPEAETEDVIPFTQAGTRNDKSHVLVRKQPPKSTRRLSPWQRLRPQGPASPLLYLGLGMFAMLLLWIALNAALNWYTTFLDDWHYGRPRTFQTDAWVGHNEQTGHPSHFIAINLNRHIQIIELQGGDAAKARIYMGPQLYGASDDLVPITLRFADLNNDRKPDMIVSFQQTQIVFLNDGQGFRQVQPTEEPQIEQALHKLGS</sequence>
<accession>D6U5U5</accession>
<evidence type="ECO:0000256" key="1">
    <source>
        <dbReference type="SAM" id="MobiDB-lite"/>
    </source>
</evidence>
<evidence type="ECO:0000256" key="2">
    <source>
        <dbReference type="SAM" id="Phobius"/>
    </source>
</evidence>
<reference evidence="3 4" key="1">
    <citation type="journal article" date="2011" name="Stand. Genomic Sci.">
        <title>Non-contiguous finished genome sequence and contextual data of the filamentous soil bacterium Ktedonobacter racemifer type strain (SOSP1-21).</title>
        <authorList>
            <person name="Chang Y.J."/>
            <person name="Land M."/>
            <person name="Hauser L."/>
            <person name="Chertkov O."/>
            <person name="Del Rio T.G."/>
            <person name="Nolan M."/>
            <person name="Copeland A."/>
            <person name="Tice H."/>
            <person name="Cheng J.F."/>
            <person name="Lucas S."/>
            <person name="Han C."/>
            <person name="Goodwin L."/>
            <person name="Pitluck S."/>
            <person name="Ivanova N."/>
            <person name="Ovchinikova G."/>
            <person name="Pati A."/>
            <person name="Chen A."/>
            <person name="Palaniappan K."/>
            <person name="Mavromatis K."/>
            <person name="Liolios K."/>
            <person name="Brettin T."/>
            <person name="Fiebig A."/>
            <person name="Rohde M."/>
            <person name="Abt B."/>
            <person name="Goker M."/>
            <person name="Detter J.C."/>
            <person name="Woyke T."/>
            <person name="Bristow J."/>
            <person name="Eisen J.A."/>
            <person name="Markowitz V."/>
            <person name="Hugenholtz P."/>
            <person name="Kyrpides N.C."/>
            <person name="Klenk H.P."/>
            <person name="Lapidus A."/>
        </authorList>
    </citation>
    <scope>NUCLEOTIDE SEQUENCE [LARGE SCALE GENOMIC DNA]</scope>
    <source>
        <strain evidence="4">DSM 44963</strain>
    </source>
</reference>
<feature type="compositionally biased region" description="Basic residues" evidence="1">
    <location>
        <begin position="90"/>
        <end position="101"/>
    </location>
</feature>
<comment type="caution">
    <text evidence="3">The sequence shown here is derived from an EMBL/GenBank/DDBJ whole genome shotgun (WGS) entry which is preliminary data.</text>
</comment>
<keyword evidence="2" id="KW-0812">Transmembrane</keyword>
<dbReference type="RefSeq" id="WP_007922894.1">
    <property type="nucleotide sequence ID" value="NZ_ADVG01000005.1"/>
</dbReference>